<dbReference type="PATRIC" id="fig|983917.3.peg.3101"/>
<keyword evidence="3 9" id="KW-0808">Transferase</keyword>
<name>I0HU27_RUBGI</name>
<evidence type="ECO:0000256" key="5">
    <source>
        <dbReference type="ARBA" id="ARBA00022989"/>
    </source>
</evidence>
<dbReference type="eggNOG" id="COG0463">
    <property type="taxonomic scope" value="Bacteria"/>
</dbReference>
<feature type="transmembrane region" description="Helical" evidence="7">
    <location>
        <begin position="278"/>
        <end position="303"/>
    </location>
</feature>
<evidence type="ECO:0000313" key="10">
    <source>
        <dbReference type="Proteomes" id="UP000007883"/>
    </source>
</evidence>
<dbReference type="KEGG" id="rge:RGE_31750"/>
<dbReference type="GO" id="GO:0016757">
    <property type="term" value="F:glycosyltransferase activity"/>
    <property type="evidence" value="ECO:0007669"/>
    <property type="project" value="UniProtKB-KW"/>
</dbReference>
<evidence type="ECO:0000256" key="7">
    <source>
        <dbReference type="SAM" id="Phobius"/>
    </source>
</evidence>
<reference evidence="9 10" key="1">
    <citation type="journal article" date="2012" name="J. Bacteriol.">
        <title>Complete genome sequence of phototrophic betaproteobacterium Rubrivivax gelatinosus IL144.</title>
        <authorList>
            <person name="Nagashima S."/>
            <person name="Kamimura A."/>
            <person name="Shimizu T."/>
            <person name="Nakamura-isaki S."/>
            <person name="Aono E."/>
            <person name="Sakamoto K."/>
            <person name="Ichikawa N."/>
            <person name="Nakazawa H."/>
            <person name="Sekine M."/>
            <person name="Yamazaki S."/>
            <person name="Fujita N."/>
            <person name="Shimada K."/>
            <person name="Hanada S."/>
            <person name="Nagashima K.V.P."/>
        </authorList>
    </citation>
    <scope>NUCLEOTIDE SEQUENCE [LARGE SCALE GENOMIC DNA]</scope>
    <source>
        <strain evidence="10">NBRC 100245 / IL144</strain>
    </source>
</reference>
<protein>
    <submittedName>
        <fullName evidence="9">Glycosyl transferase family 2</fullName>
    </submittedName>
</protein>
<dbReference type="EMBL" id="AP012320">
    <property type="protein sequence ID" value="BAL96514.1"/>
    <property type="molecule type" value="Genomic_DNA"/>
</dbReference>
<dbReference type="RefSeq" id="WP_014429375.1">
    <property type="nucleotide sequence ID" value="NC_017075.1"/>
</dbReference>
<dbReference type="GO" id="GO:0005886">
    <property type="term" value="C:plasma membrane"/>
    <property type="evidence" value="ECO:0007669"/>
    <property type="project" value="TreeGrafter"/>
</dbReference>
<accession>I0HU27</accession>
<evidence type="ECO:0000256" key="4">
    <source>
        <dbReference type="ARBA" id="ARBA00022692"/>
    </source>
</evidence>
<dbReference type="STRING" id="983917.RGE_31750"/>
<feature type="transmembrane region" description="Helical" evidence="7">
    <location>
        <begin position="245"/>
        <end position="266"/>
    </location>
</feature>
<dbReference type="AlphaFoldDB" id="I0HU27"/>
<dbReference type="PANTHER" id="PTHR48090:SF1">
    <property type="entry name" value="PROPHAGE BACTOPRENOL GLUCOSYL TRANSFERASE HOMOLOG"/>
    <property type="match status" value="1"/>
</dbReference>
<evidence type="ECO:0000256" key="6">
    <source>
        <dbReference type="ARBA" id="ARBA00023136"/>
    </source>
</evidence>
<evidence type="ECO:0000259" key="8">
    <source>
        <dbReference type="Pfam" id="PF00535"/>
    </source>
</evidence>
<dbReference type="HOGENOM" id="CLU_033536_0_1_4"/>
<dbReference type="SUPFAM" id="SSF53448">
    <property type="entry name" value="Nucleotide-diphospho-sugar transferases"/>
    <property type="match status" value="1"/>
</dbReference>
<dbReference type="InterPro" id="IPR050256">
    <property type="entry name" value="Glycosyltransferase_2"/>
</dbReference>
<dbReference type="InterPro" id="IPR001173">
    <property type="entry name" value="Glyco_trans_2-like"/>
</dbReference>
<keyword evidence="10" id="KW-1185">Reference proteome</keyword>
<dbReference type="Proteomes" id="UP000007883">
    <property type="component" value="Chromosome"/>
</dbReference>
<sequence length="345" mass="37612">MMRRDLPHDGSGELPRALRDPMLTVVMPAYNEARNLGATLGLVCAALRRLATRWEVVVVDDGSRDDTAQLMSPPPSGVRYLRLARNFGKEAALTAGLVHARGDVVWLMDADGQHPVDLMPEMLQAWRDGADHVCAVRQARDDETWLKRLGTTWFYRVVNMGSPVPITPDAGDYRLFDRCVVNALNALPERNRFMKGLYAWVGFEPRAIAYQPLPRAHGKSSFSTLRLARLAMTGITAFSNLPLRLWSGIGAIAALGALAYGCWVVVEHFAAGHPVPGWPTIVAGLMFTAGVQLLSIGVLGEYVGRIFDEVKQRPVFLVAHDSGAPAEQPAAMAVARPLGLAGERA</sequence>
<dbReference type="InterPro" id="IPR029044">
    <property type="entry name" value="Nucleotide-diphossugar_trans"/>
</dbReference>
<feature type="domain" description="Glycosyltransferase 2-like" evidence="8">
    <location>
        <begin position="24"/>
        <end position="153"/>
    </location>
</feature>
<keyword evidence="5 7" id="KW-1133">Transmembrane helix</keyword>
<evidence type="ECO:0000256" key="1">
    <source>
        <dbReference type="ARBA" id="ARBA00004141"/>
    </source>
</evidence>
<evidence type="ECO:0000256" key="2">
    <source>
        <dbReference type="ARBA" id="ARBA00022676"/>
    </source>
</evidence>
<comment type="subcellular location">
    <subcellularLocation>
        <location evidence="1">Membrane</location>
        <topology evidence="1">Multi-pass membrane protein</topology>
    </subcellularLocation>
</comment>
<dbReference type="PANTHER" id="PTHR48090">
    <property type="entry name" value="UNDECAPRENYL-PHOSPHATE 4-DEOXY-4-FORMAMIDO-L-ARABINOSE TRANSFERASE-RELATED"/>
    <property type="match status" value="1"/>
</dbReference>
<evidence type="ECO:0000256" key="3">
    <source>
        <dbReference type="ARBA" id="ARBA00022679"/>
    </source>
</evidence>
<evidence type="ECO:0000313" key="9">
    <source>
        <dbReference type="EMBL" id="BAL96514.1"/>
    </source>
</evidence>
<proteinExistence type="predicted"/>
<dbReference type="Pfam" id="PF00535">
    <property type="entry name" value="Glycos_transf_2"/>
    <property type="match status" value="1"/>
</dbReference>
<dbReference type="CDD" id="cd04187">
    <property type="entry name" value="DPM1_like_bac"/>
    <property type="match status" value="1"/>
</dbReference>
<keyword evidence="2" id="KW-0328">Glycosyltransferase</keyword>
<keyword evidence="6 7" id="KW-0472">Membrane</keyword>
<gene>
    <name evidence="9" type="ordered locus">RGE_31750</name>
</gene>
<dbReference type="Gene3D" id="3.90.550.10">
    <property type="entry name" value="Spore Coat Polysaccharide Biosynthesis Protein SpsA, Chain A"/>
    <property type="match status" value="1"/>
</dbReference>
<organism evidence="9 10">
    <name type="scientific">Rubrivivax gelatinosus (strain NBRC 100245 / IL144)</name>
    <dbReference type="NCBI Taxonomy" id="983917"/>
    <lineage>
        <taxon>Bacteria</taxon>
        <taxon>Pseudomonadati</taxon>
        <taxon>Pseudomonadota</taxon>
        <taxon>Betaproteobacteria</taxon>
        <taxon>Burkholderiales</taxon>
        <taxon>Sphaerotilaceae</taxon>
        <taxon>Rubrivivax</taxon>
    </lineage>
</organism>
<keyword evidence="4 7" id="KW-0812">Transmembrane</keyword>